<protein>
    <submittedName>
        <fullName evidence="1">Uncharacterized protein</fullName>
    </submittedName>
</protein>
<accession>A0A644W1I7</accession>
<name>A0A644W1I7_9ZZZZ</name>
<sequence>MGHFLRFAVLIAFGVLLLMDVVAVDPERKNDDIHEFTVYVMPTLHPLSWESPSALYKTMRKCYIKTIGVKDNYLLGHVAVGFNTSLLPDTLLIAQTSGELKEKLDLIFKYKVGYAIMGAALQGRIESHEELRHKLDVYAKRNKLAFIRYKVSKSAAKRMLDFVTEYSAKMNEHYAPSDFYGGAFWPRYHQEGAGCSAFGMALLDLVNLLPDEHIKEWELNVNIPMKLIGGKFNKGKKVKYSTIRKTDSWYIGEGEANVDYVPYSVYEPSIMFDWIMEKRDKQDKTYLPIEENGVPGLVFDATQIDFDKDEPFFTERSEPNIFIEHYKKRIKLAPDSVRMMKK</sequence>
<evidence type="ECO:0000313" key="1">
    <source>
        <dbReference type="EMBL" id="MPL97376.1"/>
    </source>
</evidence>
<reference evidence="1" key="1">
    <citation type="submission" date="2019-08" db="EMBL/GenBank/DDBJ databases">
        <authorList>
            <person name="Kucharzyk K."/>
            <person name="Murdoch R.W."/>
            <person name="Higgins S."/>
            <person name="Loffler F."/>
        </authorList>
    </citation>
    <scope>NUCLEOTIDE SEQUENCE</scope>
</reference>
<dbReference type="EMBL" id="VSSQ01000552">
    <property type="protein sequence ID" value="MPL97376.1"/>
    <property type="molecule type" value="Genomic_DNA"/>
</dbReference>
<dbReference type="AlphaFoldDB" id="A0A644W1I7"/>
<proteinExistence type="predicted"/>
<comment type="caution">
    <text evidence="1">The sequence shown here is derived from an EMBL/GenBank/DDBJ whole genome shotgun (WGS) entry which is preliminary data.</text>
</comment>
<gene>
    <name evidence="1" type="ORF">SDC9_43566</name>
</gene>
<organism evidence="1">
    <name type="scientific">bioreactor metagenome</name>
    <dbReference type="NCBI Taxonomy" id="1076179"/>
    <lineage>
        <taxon>unclassified sequences</taxon>
        <taxon>metagenomes</taxon>
        <taxon>ecological metagenomes</taxon>
    </lineage>
</organism>